<evidence type="ECO:0000259" key="3">
    <source>
        <dbReference type="Pfam" id="PF17147"/>
    </source>
</evidence>
<dbReference type="SUPFAM" id="SSF52518">
    <property type="entry name" value="Thiamin diphosphate-binding fold (THDP-binding)"/>
    <property type="match status" value="1"/>
</dbReference>
<dbReference type="InterPro" id="IPR009014">
    <property type="entry name" value="Transketo_C/PFOR_II"/>
</dbReference>
<dbReference type="KEGG" id="tai:Taci_0966"/>
<dbReference type="AlphaFoldDB" id="D1BA95"/>
<dbReference type="Proteomes" id="UP000002030">
    <property type="component" value="Chromosome"/>
</dbReference>
<dbReference type="InterPro" id="IPR002880">
    <property type="entry name" value="Pyrv_Fd/Flavodoxin_OxRdtase_N"/>
</dbReference>
<dbReference type="InterPro" id="IPR033412">
    <property type="entry name" value="PFOR_II"/>
</dbReference>
<evidence type="ECO:0000256" key="1">
    <source>
        <dbReference type="ARBA" id="ARBA00023002"/>
    </source>
</evidence>
<dbReference type="OrthoDB" id="9794954at2"/>
<dbReference type="PANTHER" id="PTHR43088">
    <property type="entry name" value="SUBUNIT OF PYRUVATE:FLAVODOXIN OXIDOREDUCTASE-RELATED"/>
    <property type="match status" value="1"/>
</dbReference>
<dbReference type="HOGENOM" id="CLU_017038_0_1_0"/>
<keyword evidence="1" id="KW-0560">Oxidoreductase</keyword>
<protein>
    <submittedName>
        <fullName evidence="4">Pyruvate flavodoxin/ferredoxin oxidoreductase domain protein</fullName>
    </submittedName>
</protein>
<dbReference type="GO" id="GO:0016491">
    <property type="term" value="F:oxidoreductase activity"/>
    <property type="evidence" value="ECO:0007669"/>
    <property type="project" value="UniProtKB-KW"/>
</dbReference>
<dbReference type="PANTHER" id="PTHR43088:SF1">
    <property type="entry name" value="SUBUNIT OF PYRUVATE:FLAVODOXIN OXIDOREDUCTASE"/>
    <property type="match status" value="1"/>
</dbReference>
<dbReference type="NCBIfam" id="NF006412">
    <property type="entry name" value="PRK08659.1"/>
    <property type="match status" value="1"/>
</dbReference>
<dbReference type="Gene3D" id="3.40.50.920">
    <property type="match status" value="1"/>
</dbReference>
<reference evidence="4 5" key="1">
    <citation type="journal article" date="2009" name="Stand. Genomic Sci.">
        <title>Complete genome sequence of Thermanaerovibrio acidaminovorans type strain (Su883).</title>
        <authorList>
            <person name="Chovatia M."/>
            <person name="Sikorski J."/>
            <person name="Schroder M."/>
            <person name="Lapidus A."/>
            <person name="Nolan M."/>
            <person name="Tice H."/>
            <person name="Glavina Del Rio T."/>
            <person name="Copeland A."/>
            <person name="Cheng J.F."/>
            <person name="Lucas S."/>
            <person name="Chen F."/>
            <person name="Bruce D."/>
            <person name="Goodwin L."/>
            <person name="Pitluck S."/>
            <person name="Ivanova N."/>
            <person name="Mavromatis K."/>
            <person name="Ovchinnikova G."/>
            <person name="Pati A."/>
            <person name="Chen A."/>
            <person name="Palaniappan K."/>
            <person name="Land M."/>
            <person name="Hauser L."/>
            <person name="Chang Y.J."/>
            <person name="Jeffries C.D."/>
            <person name="Chain P."/>
            <person name="Saunders E."/>
            <person name="Detter J.C."/>
            <person name="Brettin T."/>
            <person name="Rohde M."/>
            <person name="Goker M."/>
            <person name="Spring S."/>
            <person name="Bristow J."/>
            <person name="Markowitz V."/>
            <person name="Hugenholtz P."/>
            <person name="Kyrpides N.C."/>
            <person name="Klenk H.P."/>
            <person name="Eisen J.A."/>
        </authorList>
    </citation>
    <scope>NUCLEOTIDE SEQUENCE [LARGE SCALE GENOMIC DNA]</scope>
    <source>
        <strain evidence="5">ATCC 49978 / DSM 6589 / Su883</strain>
    </source>
</reference>
<feature type="domain" description="Pyruvate:ferredoxin oxidoreductase core" evidence="3">
    <location>
        <begin position="272"/>
        <end position="365"/>
    </location>
</feature>
<dbReference type="Pfam" id="PF17147">
    <property type="entry name" value="PFOR_II"/>
    <property type="match status" value="1"/>
</dbReference>
<dbReference type="Pfam" id="PF01855">
    <property type="entry name" value="POR_N"/>
    <property type="match status" value="1"/>
</dbReference>
<gene>
    <name evidence="4" type="ordered locus">Taci_0966</name>
</gene>
<dbReference type="CDD" id="cd07034">
    <property type="entry name" value="TPP_PYR_PFOR_IOR-alpha_like"/>
    <property type="match status" value="1"/>
</dbReference>
<dbReference type="FunFam" id="3.40.50.920:FF:000013">
    <property type="entry name" value="Ferredoxin oxidoreductase alpha subunit"/>
    <property type="match status" value="1"/>
</dbReference>
<sequence length="374" mass="40621">MPRVEFWQGNKAIAMGGIAAGCRFYGGYPITPSTEVAEVMAEELPLVGGKFIQMEDEIAGIAAAIGAALTGVKAMTATSGPGFSLKQENLGYAYMAEIPLVVVDVMRGGPSTGLPTKVSQADVMQARWGTHGDHGTIAYAPSSVQDSFDLTVKAFNMSERFRQPVLIMTDEVVGHMREKIVVPDSVETVDRKRPSVPADQFVPYKADDDDVPPMAAFGDGYRWHVTGLTSNDWGFPTNNASDIDKKATRIIRKVDRFRDEIVEYSCESLEDAEVLVVSYGSVSRSALRAVRELRAKGVKVGHFRPITLWPFPDKELRSLASNVKKVIVPELNAGQMVLEVERVMGGVAEVISKTLINGELFKPAQIAAAVEEVA</sequence>
<feature type="domain" description="Pyruvate flavodoxin/ferredoxin oxidoreductase pyrimidine binding" evidence="2">
    <location>
        <begin position="17"/>
        <end position="246"/>
    </location>
</feature>
<evidence type="ECO:0000313" key="4">
    <source>
        <dbReference type="EMBL" id="ACZ19198.1"/>
    </source>
</evidence>
<proteinExistence type="predicted"/>
<dbReference type="PATRIC" id="fig|525903.6.peg.963"/>
<name>D1BA95_THEAS</name>
<dbReference type="InterPro" id="IPR029061">
    <property type="entry name" value="THDP-binding"/>
</dbReference>
<dbReference type="STRING" id="525903.Taci_0966"/>
<dbReference type="SUPFAM" id="SSF52922">
    <property type="entry name" value="TK C-terminal domain-like"/>
    <property type="match status" value="1"/>
</dbReference>
<accession>D1BA95</accession>
<organism evidence="4 5">
    <name type="scientific">Thermanaerovibrio acidaminovorans (strain ATCC 49978 / DSM 6589 / Su883)</name>
    <name type="common">Selenomonas acidaminovorans</name>
    <dbReference type="NCBI Taxonomy" id="525903"/>
    <lineage>
        <taxon>Bacteria</taxon>
        <taxon>Thermotogati</taxon>
        <taxon>Synergistota</taxon>
        <taxon>Synergistia</taxon>
        <taxon>Synergistales</taxon>
        <taxon>Synergistaceae</taxon>
        <taxon>Thermanaerovibrio</taxon>
    </lineage>
</organism>
<dbReference type="FunFam" id="3.40.50.970:FF:000022">
    <property type="entry name" value="2-oxoglutarate ferredoxin oxidoreductase alpha subunit"/>
    <property type="match status" value="1"/>
</dbReference>
<dbReference type="RefSeq" id="WP_012869713.1">
    <property type="nucleotide sequence ID" value="NC_013522.1"/>
</dbReference>
<evidence type="ECO:0000313" key="5">
    <source>
        <dbReference type="Proteomes" id="UP000002030"/>
    </source>
</evidence>
<dbReference type="EnsemblBacteria" id="ACZ19198">
    <property type="protein sequence ID" value="ACZ19198"/>
    <property type="gene ID" value="Taci_0966"/>
</dbReference>
<dbReference type="EMBL" id="CP001818">
    <property type="protein sequence ID" value="ACZ19198.1"/>
    <property type="molecule type" value="Genomic_DNA"/>
</dbReference>
<evidence type="ECO:0000259" key="2">
    <source>
        <dbReference type="Pfam" id="PF01855"/>
    </source>
</evidence>
<dbReference type="InterPro" id="IPR052368">
    <property type="entry name" value="2-oxoacid_oxidoreductase"/>
</dbReference>
<dbReference type="eggNOG" id="COG0674">
    <property type="taxonomic scope" value="Bacteria"/>
</dbReference>
<keyword evidence="4" id="KW-0670">Pyruvate</keyword>
<keyword evidence="5" id="KW-1185">Reference proteome</keyword>
<dbReference type="PROSITE" id="PS51257">
    <property type="entry name" value="PROKAR_LIPOPROTEIN"/>
    <property type="match status" value="1"/>
</dbReference>
<dbReference type="Gene3D" id="3.40.50.970">
    <property type="match status" value="1"/>
</dbReference>